<dbReference type="EMBL" id="BTSX01000004">
    <property type="protein sequence ID" value="GMS97138.1"/>
    <property type="molecule type" value="Genomic_DNA"/>
</dbReference>
<reference evidence="2" key="1">
    <citation type="submission" date="2023-10" db="EMBL/GenBank/DDBJ databases">
        <title>Genome assembly of Pristionchus species.</title>
        <authorList>
            <person name="Yoshida K."/>
            <person name="Sommer R.J."/>
        </authorList>
    </citation>
    <scope>NUCLEOTIDE SEQUENCE</scope>
    <source>
        <strain evidence="2">RS0144</strain>
    </source>
</reference>
<organism evidence="2 3">
    <name type="scientific">Pristionchus entomophagus</name>
    <dbReference type="NCBI Taxonomy" id="358040"/>
    <lineage>
        <taxon>Eukaryota</taxon>
        <taxon>Metazoa</taxon>
        <taxon>Ecdysozoa</taxon>
        <taxon>Nematoda</taxon>
        <taxon>Chromadorea</taxon>
        <taxon>Rhabditida</taxon>
        <taxon>Rhabditina</taxon>
        <taxon>Diplogasteromorpha</taxon>
        <taxon>Diplogasteroidea</taxon>
        <taxon>Neodiplogasteridae</taxon>
        <taxon>Pristionchus</taxon>
    </lineage>
</organism>
<feature type="compositionally biased region" description="Pro residues" evidence="1">
    <location>
        <begin position="103"/>
        <end position="114"/>
    </location>
</feature>
<feature type="non-terminal residue" evidence="2">
    <location>
        <position position="1"/>
    </location>
</feature>
<keyword evidence="3" id="KW-1185">Reference proteome</keyword>
<dbReference type="Proteomes" id="UP001432027">
    <property type="component" value="Unassembled WGS sequence"/>
</dbReference>
<gene>
    <name evidence="2" type="ORF">PENTCL1PPCAC_19313</name>
</gene>
<dbReference type="AlphaFoldDB" id="A0AAV5TRM1"/>
<name>A0AAV5TRM1_9BILA</name>
<protein>
    <submittedName>
        <fullName evidence="2">Uncharacterized protein</fullName>
    </submittedName>
</protein>
<sequence length="138" mass="15605">SVPDLFYSTDGHVRGGAINFIQLMLMQRSTALPQAHRRVEKRRGRDYTSTKFRLTGHWTPSKRDSKSLARSPTSAYSRDPARNLDLSNLRHPRKRSMQSKPMEIPPVEIPPSPSPSLSISRVKPTSSDRIGRDISPKN</sequence>
<evidence type="ECO:0000313" key="3">
    <source>
        <dbReference type="Proteomes" id="UP001432027"/>
    </source>
</evidence>
<feature type="compositionally biased region" description="Basic and acidic residues" evidence="1">
    <location>
        <begin position="129"/>
        <end position="138"/>
    </location>
</feature>
<evidence type="ECO:0000256" key="1">
    <source>
        <dbReference type="SAM" id="MobiDB-lite"/>
    </source>
</evidence>
<accession>A0AAV5TRM1</accession>
<comment type="caution">
    <text evidence="2">The sequence shown here is derived from an EMBL/GenBank/DDBJ whole genome shotgun (WGS) entry which is preliminary data.</text>
</comment>
<proteinExistence type="predicted"/>
<feature type="region of interest" description="Disordered" evidence="1">
    <location>
        <begin position="34"/>
        <end position="138"/>
    </location>
</feature>
<evidence type="ECO:0000313" key="2">
    <source>
        <dbReference type="EMBL" id="GMS97138.1"/>
    </source>
</evidence>